<dbReference type="InParanoid" id="A0A7X0JTX6"/>
<gene>
    <name evidence="1" type="ORF">HNR48_001933</name>
</gene>
<name>A0A7X0JTX6_9GAMM</name>
<proteinExistence type="predicted"/>
<dbReference type="AlphaFoldDB" id="A0A7X0JTX6"/>
<keyword evidence="2" id="KW-1185">Reference proteome</keyword>
<comment type="caution">
    <text evidence="1">The sequence shown here is derived from an EMBL/GenBank/DDBJ whole genome shotgun (WGS) entry which is preliminary data.</text>
</comment>
<evidence type="ECO:0000313" key="2">
    <source>
        <dbReference type="Proteomes" id="UP000528457"/>
    </source>
</evidence>
<dbReference type="EMBL" id="JACHHT010000002">
    <property type="protein sequence ID" value="MBB6521648.1"/>
    <property type="molecule type" value="Genomic_DNA"/>
</dbReference>
<organism evidence="1 2">
    <name type="scientific">Pseudoteredinibacter isoporae</name>
    <dbReference type="NCBI Taxonomy" id="570281"/>
    <lineage>
        <taxon>Bacteria</taxon>
        <taxon>Pseudomonadati</taxon>
        <taxon>Pseudomonadota</taxon>
        <taxon>Gammaproteobacteria</taxon>
        <taxon>Cellvibrionales</taxon>
        <taxon>Cellvibrionaceae</taxon>
        <taxon>Pseudoteredinibacter</taxon>
    </lineage>
</organism>
<sequence length="317" mass="35331">MNAIVSSEYVHRLSSDWCSSKTLAPKRICEFEARGVYRNNYQGALRRSLLHSFPVASRHMPAEAFGVLVNEYLVCSLGNKANIDFFPSDFASFVASKMACMENSWGLPTYLGDLLRLEWAVDCATRGAIQAERRLTPKKLQRLSVSGGILNARFSFNKSLQILKLPEGLIELWRIMKSLSQPVDSVLLSRSPRQVLHSLYPDDYVHEGGPVAHELEQYCSIQIAIGDSGKGAPGSERLALSIDPVHPLLYSVLDSLPHRFSLEQLSVLCEDVLTNSEAVTDAGEFLVSVLSQTAEQKYFCVDADEIEPFRRNTSSDR</sequence>
<accession>A0A7X0JTX6</accession>
<evidence type="ECO:0000313" key="1">
    <source>
        <dbReference type="EMBL" id="MBB6521648.1"/>
    </source>
</evidence>
<reference evidence="1 2" key="1">
    <citation type="submission" date="2020-08" db="EMBL/GenBank/DDBJ databases">
        <title>Genomic Encyclopedia of Type Strains, Phase IV (KMG-IV): sequencing the most valuable type-strain genomes for metagenomic binning, comparative biology and taxonomic classification.</title>
        <authorList>
            <person name="Goeker M."/>
        </authorList>
    </citation>
    <scope>NUCLEOTIDE SEQUENCE [LARGE SCALE GENOMIC DNA]</scope>
    <source>
        <strain evidence="1 2">DSM 22368</strain>
    </source>
</reference>
<dbReference type="Proteomes" id="UP000528457">
    <property type="component" value="Unassembled WGS sequence"/>
</dbReference>
<evidence type="ECO:0008006" key="3">
    <source>
        <dbReference type="Google" id="ProtNLM"/>
    </source>
</evidence>
<protein>
    <recommendedName>
        <fullName evidence="3">DNA-binding domain-containing protein</fullName>
    </recommendedName>
</protein>